<dbReference type="HOGENOM" id="CLU_2622139_0_0_1"/>
<dbReference type="Proteomes" id="UP000030663">
    <property type="component" value="Unassembled WGS sequence"/>
</dbReference>
<proteinExistence type="predicted"/>
<sequence length="78" mass="9249">MDPNLELYRSILHFDPIEQDKRMQHRSPLECMRVRDIVEREERVQMLENALFGRAPLYNDECNMVARLMGNRLSNGDA</sequence>
<evidence type="ECO:0000313" key="2">
    <source>
        <dbReference type="Proteomes" id="UP000030663"/>
    </source>
</evidence>
<keyword evidence="2" id="KW-1185">Reference proteome</keyword>
<protein>
    <submittedName>
        <fullName evidence="1">Uncharacterized protein</fullName>
    </submittedName>
</protein>
<dbReference type="AlphaFoldDB" id="X0BL61"/>
<organism evidence="1 2">
    <name type="scientific">Fusarium oxysporum f. sp. raphani 54005</name>
    <dbReference type="NCBI Taxonomy" id="1089458"/>
    <lineage>
        <taxon>Eukaryota</taxon>
        <taxon>Fungi</taxon>
        <taxon>Dikarya</taxon>
        <taxon>Ascomycota</taxon>
        <taxon>Pezizomycotina</taxon>
        <taxon>Sordariomycetes</taxon>
        <taxon>Hypocreomycetidae</taxon>
        <taxon>Hypocreales</taxon>
        <taxon>Nectriaceae</taxon>
        <taxon>Fusarium</taxon>
        <taxon>Fusarium oxysporum species complex</taxon>
    </lineage>
</organism>
<evidence type="ECO:0000313" key="1">
    <source>
        <dbReference type="EMBL" id="EXK79174.1"/>
    </source>
</evidence>
<dbReference type="EMBL" id="JH658478">
    <property type="protein sequence ID" value="EXK79174.1"/>
    <property type="molecule type" value="Genomic_DNA"/>
</dbReference>
<reference evidence="1 2" key="1">
    <citation type="submission" date="2011-11" db="EMBL/GenBank/DDBJ databases">
        <title>The Genome Sequence of Fusarium oxysporum PHW815.</title>
        <authorList>
            <consortium name="The Broad Institute Genome Sequencing Platform"/>
            <person name="Ma L.-J."/>
            <person name="Gale L.R."/>
            <person name="Schwartz D.C."/>
            <person name="Zhou S."/>
            <person name="Corby-Kistler H."/>
            <person name="Young S.K."/>
            <person name="Zeng Q."/>
            <person name="Gargeya S."/>
            <person name="Fitzgerald M."/>
            <person name="Haas B."/>
            <person name="Abouelleil A."/>
            <person name="Alvarado L."/>
            <person name="Arachchi H.M."/>
            <person name="Berlin A."/>
            <person name="Brown A."/>
            <person name="Chapman S.B."/>
            <person name="Chen Z."/>
            <person name="Dunbar C."/>
            <person name="Freedman E."/>
            <person name="Gearin G."/>
            <person name="Goldberg J."/>
            <person name="Griggs A."/>
            <person name="Gujja S."/>
            <person name="Heiman D."/>
            <person name="Howarth C."/>
            <person name="Larson L."/>
            <person name="Lui A."/>
            <person name="MacDonald P.J.P."/>
            <person name="Montmayeur A."/>
            <person name="Murphy C."/>
            <person name="Neiman D."/>
            <person name="Pearson M."/>
            <person name="Priest M."/>
            <person name="Roberts A."/>
            <person name="Saif S."/>
            <person name="Shea T."/>
            <person name="Shenoy N."/>
            <person name="Sisk P."/>
            <person name="Stolte C."/>
            <person name="Sykes S."/>
            <person name="Wortman J."/>
            <person name="Nusbaum C."/>
            <person name="Birren B."/>
        </authorList>
    </citation>
    <scope>NUCLEOTIDE SEQUENCE [LARGE SCALE GENOMIC DNA]</scope>
    <source>
        <strain evidence="1 2">54005</strain>
    </source>
</reference>
<name>X0BL61_FUSOX</name>
<gene>
    <name evidence="1" type="ORF">FOQG_16193</name>
</gene>
<accession>X0BL61</accession>